<reference evidence="3" key="1">
    <citation type="journal article" date="2011" name="Proc. Natl. Acad. Sci. U.S.A.">
        <title>Obligate biotrophy features unraveled by the genomic analysis of rust fungi.</title>
        <authorList>
            <person name="Duplessis S."/>
            <person name="Cuomo C.A."/>
            <person name="Lin Y.-C."/>
            <person name="Aerts A."/>
            <person name="Tisserant E."/>
            <person name="Veneault-Fourrey C."/>
            <person name="Joly D.L."/>
            <person name="Hacquard S."/>
            <person name="Amselem J."/>
            <person name="Cantarel B.L."/>
            <person name="Chiu R."/>
            <person name="Coutinho P.M."/>
            <person name="Feau N."/>
            <person name="Field M."/>
            <person name="Frey P."/>
            <person name="Gelhaye E."/>
            <person name="Goldberg J."/>
            <person name="Grabherr M.G."/>
            <person name="Kodira C.D."/>
            <person name="Kohler A."/>
            <person name="Kuees U."/>
            <person name="Lindquist E.A."/>
            <person name="Lucas S.M."/>
            <person name="Mago R."/>
            <person name="Mauceli E."/>
            <person name="Morin E."/>
            <person name="Murat C."/>
            <person name="Pangilinan J.L."/>
            <person name="Park R."/>
            <person name="Pearson M."/>
            <person name="Quesneville H."/>
            <person name="Rouhier N."/>
            <person name="Sakthikumar S."/>
            <person name="Salamov A.A."/>
            <person name="Schmutz J."/>
            <person name="Selles B."/>
            <person name="Shapiro H."/>
            <person name="Tanguay P."/>
            <person name="Tuskan G.A."/>
            <person name="Henrissat B."/>
            <person name="Van de Peer Y."/>
            <person name="Rouze P."/>
            <person name="Ellis J.G."/>
            <person name="Dodds P.N."/>
            <person name="Schein J.E."/>
            <person name="Zhong S."/>
            <person name="Hamelin R.C."/>
            <person name="Grigoriev I.V."/>
            <person name="Szabo L.J."/>
            <person name="Martin F."/>
        </authorList>
    </citation>
    <scope>NUCLEOTIDE SEQUENCE [LARGE SCALE GENOMIC DNA]</scope>
    <source>
        <strain evidence="3">98AG31 / pathotype 3-4-7</strain>
    </source>
</reference>
<evidence type="ECO:0000313" key="2">
    <source>
        <dbReference type="EMBL" id="EGG13039.1"/>
    </source>
</evidence>
<protein>
    <submittedName>
        <fullName evidence="2">Uncharacterized protein</fullName>
    </submittedName>
</protein>
<dbReference type="AlphaFoldDB" id="F4R492"/>
<dbReference type="HOGENOM" id="CLU_027286_2_0_1"/>
<feature type="region of interest" description="Disordered" evidence="1">
    <location>
        <begin position="321"/>
        <end position="403"/>
    </location>
</feature>
<feature type="compositionally biased region" description="Basic residues" evidence="1">
    <location>
        <begin position="372"/>
        <end position="393"/>
    </location>
</feature>
<feature type="compositionally biased region" description="Basic and acidic residues" evidence="1">
    <location>
        <begin position="133"/>
        <end position="143"/>
    </location>
</feature>
<dbReference type="GeneID" id="18934373"/>
<feature type="compositionally biased region" description="Basic and acidic residues" evidence="1">
    <location>
        <begin position="321"/>
        <end position="371"/>
    </location>
</feature>
<dbReference type="VEuPathDB" id="FungiDB:MELLADRAFT_87028"/>
<feature type="region of interest" description="Disordered" evidence="1">
    <location>
        <begin position="276"/>
        <end position="308"/>
    </location>
</feature>
<sequence length="403" mass="46083">MSVQRNPPPTRQPPLAGWTRQLPQATNHVANTQPTRVAGQTQTLDANDMSAEEEAEMVKVLMATKKGRLVLRNGDVVENGRLLVADDSEEMGKGLTQLSPVLTQWLKTFKSYIPLTTFNRYFLADDQTEWSRRKAPSESRIEDGSSSLRVYGGNPPPEELTMQFEEWIDCMGLFIQYVADAGWTTLSERFDGHRKIVMGIRETYGWMVALRYCVRLRQGVMRETIDNRIKNFSKLQTAILEDAKLAADAYQEKAYRTNPYAPGGVLAHLNPLTGLPRSTLSNASSKKTPTTTSSYRQTDRERPRDNESWIPSHCWKLMSESERKDATARRLKEPGGRSAYEDRESYRDRLRESDYNQRDYDRGRAQRDDRGKYKKRSPSRSRSPRGKKGRGKGRYAPCPNSEE</sequence>
<organism evidence="3">
    <name type="scientific">Melampsora larici-populina (strain 98AG31 / pathotype 3-4-7)</name>
    <name type="common">Poplar leaf rust fungus</name>
    <dbReference type="NCBI Taxonomy" id="747676"/>
    <lineage>
        <taxon>Eukaryota</taxon>
        <taxon>Fungi</taxon>
        <taxon>Dikarya</taxon>
        <taxon>Basidiomycota</taxon>
        <taxon>Pucciniomycotina</taxon>
        <taxon>Pucciniomycetes</taxon>
        <taxon>Pucciniales</taxon>
        <taxon>Melampsoraceae</taxon>
        <taxon>Melampsora</taxon>
    </lineage>
</organism>
<feature type="compositionally biased region" description="Basic and acidic residues" evidence="1">
    <location>
        <begin position="297"/>
        <end position="307"/>
    </location>
</feature>
<proteinExistence type="predicted"/>
<evidence type="ECO:0000256" key="1">
    <source>
        <dbReference type="SAM" id="MobiDB-lite"/>
    </source>
</evidence>
<keyword evidence="3" id="KW-1185">Reference proteome</keyword>
<accession>F4R492</accession>
<dbReference type="KEGG" id="mlr:MELLADRAFT_87028"/>
<dbReference type="InParanoid" id="F4R492"/>
<dbReference type="Proteomes" id="UP000001072">
    <property type="component" value="Unassembled WGS sequence"/>
</dbReference>
<feature type="region of interest" description="Disordered" evidence="1">
    <location>
        <begin position="133"/>
        <end position="152"/>
    </location>
</feature>
<dbReference type="OrthoDB" id="2515167at2759"/>
<gene>
    <name evidence="2" type="ORF">MELLADRAFT_87028</name>
</gene>
<feature type="compositionally biased region" description="Low complexity" evidence="1">
    <location>
        <begin position="284"/>
        <end position="294"/>
    </location>
</feature>
<dbReference type="EMBL" id="GL883090">
    <property type="protein sequence ID" value="EGG13039.1"/>
    <property type="molecule type" value="Genomic_DNA"/>
</dbReference>
<name>F4R492_MELLP</name>
<dbReference type="RefSeq" id="XP_007403977.1">
    <property type="nucleotide sequence ID" value="XM_007403915.1"/>
</dbReference>
<evidence type="ECO:0000313" key="3">
    <source>
        <dbReference type="Proteomes" id="UP000001072"/>
    </source>
</evidence>